<dbReference type="Pfam" id="PF01565">
    <property type="entry name" value="FAD_binding_4"/>
    <property type="match status" value="1"/>
</dbReference>
<sequence>MAGRLCLLALLLSLVTAAPPDMSCHCFPGDEWCWPTVQEWNAFNESVGGKLIATVPIGSVCHPDSIYTPYNAEACANLLSVWNDTATHYESSSSPMASWFANFSCDPRLPHTPCTMGPLVQYAVNASTVDDVQKTLKMAWDHDIRVVVRNTGHDYLGRSTGAGALAVWTHHMKDIQILDYEARWYNGSAIKVGAGVQIMEAMDAVHKEGLVPVVSNGQTLGYAGGFSQSGGSGQLASTYGLAADNVLEWELVTASGTYVMASPSTYSDLYWALSGGGGGTYGVVLSMTSKLHVENHTVSANLTFTTDNVSKNTFWDVASTFIKSSVSLTDMGGVAVWQVTDDMFMVVPATLPSGTEEQLQKVMRPTLDLLNSYNMSYTYNIVTYPSFYDSYRAMTPWSTVTDAQLGGRLIPRTVVDQTLTSFVDALRTITNHKSLVSGVSLNVSRIRIGVNDNINSVNPAWRKAQVNIAVGTPYKYTNFARDVAKANQVLMTRILLPLLQDLTPGGGAYSSEADLNEADWQRSFYGDNYNRLQSIKNRYDPYHMFYTLKGVGSTVWTERVDGRLCCVEDC</sequence>
<dbReference type="GO" id="GO:0016491">
    <property type="term" value="F:oxidoreductase activity"/>
    <property type="evidence" value="ECO:0007669"/>
    <property type="project" value="UniProtKB-KW"/>
</dbReference>
<name>A0A319D0X8_9EURO</name>
<reference evidence="5 6" key="1">
    <citation type="submission" date="2018-02" db="EMBL/GenBank/DDBJ databases">
        <title>The genomes of Aspergillus section Nigri reveals drivers in fungal speciation.</title>
        <authorList>
            <consortium name="DOE Joint Genome Institute"/>
            <person name="Vesth T.C."/>
            <person name="Nybo J."/>
            <person name="Theobald S."/>
            <person name="Brandl J."/>
            <person name="Frisvad J.C."/>
            <person name="Nielsen K.F."/>
            <person name="Lyhne E.K."/>
            <person name="Kogle M.E."/>
            <person name="Kuo A."/>
            <person name="Riley R."/>
            <person name="Clum A."/>
            <person name="Nolan M."/>
            <person name="Lipzen A."/>
            <person name="Salamov A."/>
            <person name="Henrissat B."/>
            <person name="Wiebenga A."/>
            <person name="De vries R.P."/>
            <person name="Grigoriev I.V."/>
            <person name="Mortensen U.H."/>
            <person name="Andersen M.R."/>
            <person name="Baker S.E."/>
        </authorList>
    </citation>
    <scope>NUCLEOTIDE SEQUENCE [LARGE SCALE GENOMIC DNA]</scope>
    <source>
        <strain evidence="5 6">CBS 707.79</strain>
    </source>
</reference>
<dbReference type="InterPro" id="IPR050432">
    <property type="entry name" value="FAD-linked_Oxidoreductases_BP"/>
</dbReference>
<dbReference type="PANTHER" id="PTHR13878">
    <property type="entry name" value="GULONOLACTONE OXIDASE"/>
    <property type="match status" value="1"/>
</dbReference>
<organism evidence="5 6">
    <name type="scientific">Aspergillus ellipticus CBS 707.79</name>
    <dbReference type="NCBI Taxonomy" id="1448320"/>
    <lineage>
        <taxon>Eukaryota</taxon>
        <taxon>Fungi</taxon>
        <taxon>Dikarya</taxon>
        <taxon>Ascomycota</taxon>
        <taxon>Pezizomycotina</taxon>
        <taxon>Eurotiomycetes</taxon>
        <taxon>Eurotiomycetidae</taxon>
        <taxon>Eurotiales</taxon>
        <taxon>Aspergillaceae</taxon>
        <taxon>Aspergillus</taxon>
        <taxon>Aspergillus subgen. Circumdati</taxon>
    </lineage>
</organism>
<keyword evidence="3" id="KW-0732">Signal</keyword>
<accession>A0A319D0X8</accession>
<dbReference type="Proteomes" id="UP000247810">
    <property type="component" value="Unassembled WGS sequence"/>
</dbReference>
<evidence type="ECO:0000313" key="5">
    <source>
        <dbReference type="EMBL" id="PYH90944.1"/>
    </source>
</evidence>
<gene>
    <name evidence="5" type="ORF">BO71DRAFT_461089</name>
</gene>
<proteinExistence type="inferred from homology"/>
<dbReference type="PANTHER" id="PTHR13878:SF91">
    <property type="entry name" value="FAD BINDING DOMAIN PROTEIN (AFU_ORTHOLOGUE AFUA_6G12070)-RELATED"/>
    <property type="match status" value="1"/>
</dbReference>
<comment type="similarity">
    <text evidence="1">Belongs to the oxygen-dependent FAD-linked oxidoreductase family.</text>
</comment>
<dbReference type="InterPro" id="IPR036318">
    <property type="entry name" value="FAD-bd_PCMH-like_sf"/>
</dbReference>
<dbReference type="Pfam" id="PF08031">
    <property type="entry name" value="BBE"/>
    <property type="match status" value="1"/>
</dbReference>
<dbReference type="AlphaFoldDB" id="A0A319D0X8"/>
<dbReference type="Gene3D" id="3.30.465.10">
    <property type="match status" value="2"/>
</dbReference>
<evidence type="ECO:0000256" key="1">
    <source>
        <dbReference type="ARBA" id="ARBA00005466"/>
    </source>
</evidence>
<keyword evidence="2" id="KW-0560">Oxidoreductase</keyword>
<dbReference type="InterPro" id="IPR016166">
    <property type="entry name" value="FAD-bd_PCMH"/>
</dbReference>
<dbReference type="GO" id="GO:0071949">
    <property type="term" value="F:FAD binding"/>
    <property type="evidence" value="ECO:0007669"/>
    <property type="project" value="InterPro"/>
</dbReference>
<evidence type="ECO:0000256" key="3">
    <source>
        <dbReference type="SAM" id="SignalP"/>
    </source>
</evidence>
<evidence type="ECO:0000256" key="2">
    <source>
        <dbReference type="ARBA" id="ARBA00023002"/>
    </source>
</evidence>
<dbReference type="OrthoDB" id="9983560at2759"/>
<evidence type="ECO:0000313" key="6">
    <source>
        <dbReference type="Proteomes" id="UP000247810"/>
    </source>
</evidence>
<dbReference type="STRING" id="1448320.A0A319D0X8"/>
<feature type="domain" description="FAD-binding PCMH-type" evidence="4">
    <location>
        <begin position="116"/>
        <end position="294"/>
    </location>
</feature>
<dbReference type="InterPro" id="IPR012951">
    <property type="entry name" value="BBE"/>
</dbReference>
<dbReference type="InterPro" id="IPR016169">
    <property type="entry name" value="FAD-bd_PCMH_sub2"/>
</dbReference>
<evidence type="ECO:0000259" key="4">
    <source>
        <dbReference type="PROSITE" id="PS51387"/>
    </source>
</evidence>
<feature type="chain" id="PRO_5016456991" evidence="3">
    <location>
        <begin position="18"/>
        <end position="570"/>
    </location>
</feature>
<dbReference type="EMBL" id="KZ825963">
    <property type="protein sequence ID" value="PYH90944.1"/>
    <property type="molecule type" value="Genomic_DNA"/>
</dbReference>
<protein>
    <submittedName>
        <fullName evidence="5">FAD binding domain protein</fullName>
    </submittedName>
</protein>
<dbReference type="PROSITE" id="PS51387">
    <property type="entry name" value="FAD_PCMH"/>
    <property type="match status" value="1"/>
</dbReference>
<dbReference type="SUPFAM" id="SSF56176">
    <property type="entry name" value="FAD-binding/transporter-associated domain-like"/>
    <property type="match status" value="1"/>
</dbReference>
<feature type="signal peptide" evidence="3">
    <location>
        <begin position="1"/>
        <end position="17"/>
    </location>
</feature>
<dbReference type="InterPro" id="IPR006094">
    <property type="entry name" value="Oxid_FAD_bind_N"/>
</dbReference>
<keyword evidence="6" id="KW-1185">Reference proteome</keyword>
<dbReference type="VEuPathDB" id="FungiDB:BO71DRAFT_461089"/>